<gene>
    <name evidence="1" type="ORF">METZ01_LOCUS347157</name>
</gene>
<protein>
    <submittedName>
        <fullName evidence="1">Uncharacterized protein</fullName>
    </submittedName>
</protein>
<dbReference type="InterPro" id="IPR006597">
    <property type="entry name" value="Sel1-like"/>
</dbReference>
<evidence type="ECO:0000313" key="1">
    <source>
        <dbReference type="EMBL" id="SVC94303.1"/>
    </source>
</evidence>
<proteinExistence type="predicted"/>
<dbReference type="EMBL" id="UINC01120063">
    <property type="protein sequence ID" value="SVC94303.1"/>
    <property type="molecule type" value="Genomic_DNA"/>
</dbReference>
<dbReference type="Pfam" id="PF08238">
    <property type="entry name" value="Sel1"/>
    <property type="match status" value="2"/>
</dbReference>
<dbReference type="InterPro" id="IPR011990">
    <property type="entry name" value="TPR-like_helical_dom_sf"/>
</dbReference>
<sequence>MKTIKLILLTMFLSFFFALNYSGQVVHAQVSDIQEKEKVTEGLAKELKNLERVFKNISQLIFLNLEKFANYIADQVAMEQAANKEIKKSEAAKEIKKSEAAKGLAKVEAEIKVEEALLAYIQKDYKTAYKLLSPIAEQGNDKAQYKLGIMYNDGQGVPQDYKEA</sequence>
<dbReference type="AlphaFoldDB" id="A0A382R9C0"/>
<dbReference type="SUPFAM" id="SSF81901">
    <property type="entry name" value="HCP-like"/>
    <property type="match status" value="1"/>
</dbReference>
<organism evidence="1">
    <name type="scientific">marine metagenome</name>
    <dbReference type="NCBI Taxonomy" id="408172"/>
    <lineage>
        <taxon>unclassified sequences</taxon>
        <taxon>metagenomes</taxon>
        <taxon>ecological metagenomes</taxon>
    </lineage>
</organism>
<feature type="non-terminal residue" evidence="1">
    <location>
        <position position="164"/>
    </location>
</feature>
<dbReference type="Gene3D" id="1.25.40.10">
    <property type="entry name" value="Tetratricopeptide repeat domain"/>
    <property type="match status" value="1"/>
</dbReference>
<name>A0A382R9C0_9ZZZZ</name>
<accession>A0A382R9C0</accession>
<reference evidence="1" key="1">
    <citation type="submission" date="2018-05" db="EMBL/GenBank/DDBJ databases">
        <authorList>
            <person name="Lanie J.A."/>
            <person name="Ng W.-L."/>
            <person name="Kazmierczak K.M."/>
            <person name="Andrzejewski T.M."/>
            <person name="Davidsen T.M."/>
            <person name="Wayne K.J."/>
            <person name="Tettelin H."/>
            <person name="Glass J.I."/>
            <person name="Rusch D."/>
            <person name="Podicherti R."/>
            <person name="Tsui H.-C.T."/>
            <person name="Winkler M.E."/>
        </authorList>
    </citation>
    <scope>NUCLEOTIDE SEQUENCE</scope>
</reference>